<dbReference type="Proteomes" id="UP000295096">
    <property type="component" value="Unassembled WGS sequence"/>
</dbReference>
<keyword evidence="2" id="KW-1185">Reference proteome</keyword>
<name>A0A4R5QAB8_9PROT</name>
<accession>A0A4R5QAB8</accession>
<evidence type="ECO:0000313" key="1">
    <source>
        <dbReference type="EMBL" id="TDH59613.1"/>
    </source>
</evidence>
<comment type="caution">
    <text evidence="1">The sequence shown here is derived from an EMBL/GenBank/DDBJ whole genome shotgun (WGS) entry which is preliminary data.</text>
</comment>
<evidence type="ECO:0000313" key="2">
    <source>
        <dbReference type="Proteomes" id="UP000295096"/>
    </source>
</evidence>
<reference evidence="1 2" key="1">
    <citation type="journal article" date="2016" name="J. Microbiol.">
        <title>Dankookia rubra gen. nov., sp. nov., an alphaproteobacterium isolated from sediment of a shallow stream.</title>
        <authorList>
            <person name="Kim W.H."/>
            <person name="Kim D.H."/>
            <person name="Kang K."/>
            <person name="Ahn T.Y."/>
        </authorList>
    </citation>
    <scope>NUCLEOTIDE SEQUENCE [LARGE SCALE GENOMIC DNA]</scope>
    <source>
        <strain evidence="1 2">JCM30602</strain>
    </source>
</reference>
<feature type="non-terminal residue" evidence="1">
    <location>
        <position position="98"/>
    </location>
</feature>
<dbReference type="AlphaFoldDB" id="A0A4R5QAB8"/>
<sequence length="98" mass="10501">MPRFLRYEDALPWVRGQARLTAEGMARGLDATPAAAASFLRRLEAEGVVGPAGPDGTHPVLGERRRRWAEAAPASADPWAEIARLRAEAEAAARRAAA</sequence>
<organism evidence="1 2">
    <name type="scientific">Dankookia rubra</name>
    <dbReference type="NCBI Taxonomy" id="1442381"/>
    <lineage>
        <taxon>Bacteria</taxon>
        <taxon>Pseudomonadati</taxon>
        <taxon>Pseudomonadota</taxon>
        <taxon>Alphaproteobacteria</taxon>
        <taxon>Acetobacterales</taxon>
        <taxon>Roseomonadaceae</taxon>
        <taxon>Dankookia</taxon>
    </lineage>
</organism>
<dbReference type="Gene3D" id="1.10.10.10">
    <property type="entry name" value="Winged helix-like DNA-binding domain superfamily/Winged helix DNA-binding domain"/>
    <property type="match status" value="1"/>
</dbReference>
<protein>
    <submittedName>
        <fullName evidence="1">Uncharacterized protein</fullName>
    </submittedName>
</protein>
<dbReference type="RefSeq" id="WP_206664698.1">
    <property type="nucleotide sequence ID" value="NZ_SMSJ01000060.1"/>
</dbReference>
<gene>
    <name evidence="1" type="ORF">E2C06_26585</name>
</gene>
<dbReference type="InterPro" id="IPR036388">
    <property type="entry name" value="WH-like_DNA-bd_sf"/>
</dbReference>
<proteinExistence type="predicted"/>
<dbReference type="EMBL" id="SMSJ01000060">
    <property type="protein sequence ID" value="TDH59613.1"/>
    <property type="molecule type" value="Genomic_DNA"/>
</dbReference>